<protein>
    <recommendedName>
        <fullName evidence="2">SCP domain-containing protein</fullName>
    </recommendedName>
</protein>
<proteinExistence type="predicted"/>
<dbReference type="CDD" id="cd05379">
    <property type="entry name" value="CAP_bacterial"/>
    <property type="match status" value="1"/>
</dbReference>
<dbReference type="Pfam" id="PF00188">
    <property type="entry name" value="CAP"/>
    <property type="match status" value="1"/>
</dbReference>
<evidence type="ECO:0000256" key="1">
    <source>
        <dbReference type="SAM" id="SignalP"/>
    </source>
</evidence>
<keyword evidence="4" id="KW-1185">Reference proteome</keyword>
<dbReference type="Gene3D" id="3.40.33.10">
    <property type="entry name" value="CAP"/>
    <property type="match status" value="1"/>
</dbReference>
<feature type="domain" description="SCP" evidence="2">
    <location>
        <begin position="48"/>
        <end position="164"/>
    </location>
</feature>
<dbReference type="EMBL" id="BOQN01000049">
    <property type="protein sequence ID" value="GIM91641.1"/>
    <property type="molecule type" value="Genomic_DNA"/>
</dbReference>
<dbReference type="PANTHER" id="PTHR31157:SF1">
    <property type="entry name" value="SCP DOMAIN-CONTAINING PROTEIN"/>
    <property type="match status" value="1"/>
</dbReference>
<dbReference type="SUPFAM" id="SSF55797">
    <property type="entry name" value="PR-1-like"/>
    <property type="match status" value="1"/>
</dbReference>
<feature type="signal peptide" evidence="1">
    <location>
        <begin position="1"/>
        <end position="23"/>
    </location>
</feature>
<comment type="caution">
    <text evidence="3">The sequence shown here is derived from an EMBL/GenBank/DDBJ whole genome shotgun (WGS) entry which is preliminary data.</text>
</comment>
<dbReference type="RefSeq" id="WP_213007538.1">
    <property type="nucleotide sequence ID" value="NZ_BOQN01000049.1"/>
</dbReference>
<evidence type="ECO:0000259" key="2">
    <source>
        <dbReference type="Pfam" id="PF00188"/>
    </source>
</evidence>
<feature type="chain" id="PRO_5037594483" description="SCP domain-containing protein" evidence="1">
    <location>
        <begin position="24"/>
        <end position="167"/>
    </location>
</feature>
<dbReference type="Proteomes" id="UP000677082">
    <property type="component" value="Unassembled WGS sequence"/>
</dbReference>
<dbReference type="InterPro" id="IPR014044">
    <property type="entry name" value="CAP_dom"/>
</dbReference>
<gene>
    <name evidence="3" type="ORF">Ato02nite_034340</name>
</gene>
<dbReference type="AlphaFoldDB" id="A0A919W825"/>
<sequence length="167" mass="17609">MKRFAVIAALVALPVLAGAPAFAATAKHAPAKKVSASAATEFENEVVRLTNAQRTSRGCGALKIDNRLVKAARGHSADMVSERFFSHTGSNGSSFVAREVAAGYPKRDAAAENIAWGYRTPKDVVTGWMNSPGHRANILNCRSIAVGVGVAYTSGGAPYWTQDFGRS</sequence>
<keyword evidence="1" id="KW-0732">Signal</keyword>
<reference evidence="3 4" key="1">
    <citation type="submission" date="2021-03" db="EMBL/GenBank/DDBJ databases">
        <title>Whole genome shotgun sequence of Actinoplanes toevensis NBRC 105298.</title>
        <authorList>
            <person name="Komaki H."/>
            <person name="Tamura T."/>
        </authorList>
    </citation>
    <scope>NUCLEOTIDE SEQUENCE [LARGE SCALE GENOMIC DNA]</scope>
    <source>
        <strain evidence="3 4">NBRC 105298</strain>
    </source>
</reference>
<dbReference type="InterPro" id="IPR035940">
    <property type="entry name" value="CAP_sf"/>
</dbReference>
<evidence type="ECO:0000313" key="3">
    <source>
        <dbReference type="EMBL" id="GIM91641.1"/>
    </source>
</evidence>
<evidence type="ECO:0000313" key="4">
    <source>
        <dbReference type="Proteomes" id="UP000677082"/>
    </source>
</evidence>
<organism evidence="3 4">
    <name type="scientific">Paractinoplanes toevensis</name>
    <dbReference type="NCBI Taxonomy" id="571911"/>
    <lineage>
        <taxon>Bacteria</taxon>
        <taxon>Bacillati</taxon>
        <taxon>Actinomycetota</taxon>
        <taxon>Actinomycetes</taxon>
        <taxon>Micromonosporales</taxon>
        <taxon>Micromonosporaceae</taxon>
        <taxon>Paractinoplanes</taxon>
    </lineage>
</organism>
<name>A0A919W825_9ACTN</name>
<dbReference type="PANTHER" id="PTHR31157">
    <property type="entry name" value="SCP DOMAIN-CONTAINING PROTEIN"/>
    <property type="match status" value="1"/>
</dbReference>
<accession>A0A919W825</accession>